<sequence>MDDLRGSSTFFVSRYHEHPPATLERLLRVPSTPDSTSLHVETNTADMIRELRAVDDEESDSDYQCSEEASDDDIYSSELELDEWRLHATEPREGLYLQEMRRQRGRMDEKEVQWVRGYIKAQRAWKAQTGRCIDEFQTTNNSDGGMKKSRSVKADRSFKPFSRVQDGQQQEQETPLIGGFSCLETVMLIASVVFVCLSLVVQGQMKPNDC</sequence>
<accession>A0A833S5C0</accession>
<name>A0A833S5C0_PHYIN</name>
<dbReference type="AlphaFoldDB" id="A0A833S5C0"/>
<proteinExistence type="predicted"/>
<reference evidence="1" key="1">
    <citation type="submission" date="2020-04" db="EMBL/GenBank/DDBJ databases">
        <title>Hybrid Assembly of Korean Phytophthora infestans isolates.</title>
        <authorList>
            <person name="Prokchorchik M."/>
            <person name="Lee Y."/>
            <person name="Seo J."/>
            <person name="Cho J.-H."/>
            <person name="Park Y.-E."/>
            <person name="Jang D.-C."/>
            <person name="Im J.-S."/>
            <person name="Choi J.-G."/>
            <person name="Park H.-J."/>
            <person name="Lee G.-B."/>
            <person name="Lee Y.-G."/>
            <person name="Hong S.-Y."/>
            <person name="Cho K."/>
            <person name="Sohn K.H."/>
        </authorList>
    </citation>
    <scope>NUCLEOTIDE SEQUENCE</scope>
    <source>
        <strain evidence="1">KR_1_A1</strain>
    </source>
</reference>
<gene>
    <name evidence="1" type="ORF">GN244_ATG14814</name>
</gene>
<dbReference type="EMBL" id="WSZM01000430">
    <property type="protein sequence ID" value="KAF4033271.1"/>
    <property type="molecule type" value="Genomic_DNA"/>
</dbReference>
<evidence type="ECO:0000313" key="2">
    <source>
        <dbReference type="Proteomes" id="UP000602510"/>
    </source>
</evidence>
<organism evidence="1 2">
    <name type="scientific">Phytophthora infestans</name>
    <name type="common">Potato late blight agent</name>
    <name type="synonym">Botrytis infestans</name>
    <dbReference type="NCBI Taxonomy" id="4787"/>
    <lineage>
        <taxon>Eukaryota</taxon>
        <taxon>Sar</taxon>
        <taxon>Stramenopiles</taxon>
        <taxon>Oomycota</taxon>
        <taxon>Peronosporomycetes</taxon>
        <taxon>Peronosporales</taxon>
        <taxon>Peronosporaceae</taxon>
        <taxon>Phytophthora</taxon>
    </lineage>
</organism>
<keyword evidence="2" id="KW-1185">Reference proteome</keyword>
<evidence type="ECO:0000313" key="1">
    <source>
        <dbReference type="EMBL" id="KAF4033271.1"/>
    </source>
</evidence>
<dbReference type="Proteomes" id="UP000602510">
    <property type="component" value="Unassembled WGS sequence"/>
</dbReference>
<protein>
    <submittedName>
        <fullName evidence="1">Uncharacterized protein</fullName>
    </submittedName>
</protein>
<comment type="caution">
    <text evidence="1">The sequence shown here is derived from an EMBL/GenBank/DDBJ whole genome shotgun (WGS) entry which is preliminary data.</text>
</comment>